<evidence type="ECO:0008006" key="3">
    <source>
        <dbReference type="Google" id="ProtNLM"/>
    </source>
</evidence>
<dbReference type="PROSITE" id="PS51257">
    <property type="entry name" value="PROKAR_LIPOPROTEIN"/>
    <property type="match status" value="1"/>
</dbReference>
<organism evidence="2">
    <name type="scientific">uncultured Aureispira sp</name>
    <dbReference type="NCBI Taxonomy" id="1331704"/>
    <lineage>
        <taxon>Bacteria</taxon>
        <taxon>Pseudomonadati</taxon>
        <taxon>Bacteroidota</taxon>
        <taxon>Saprospiria</taxon>
        <taxon>Saprospirales</taxon>
        <taxon>Saprospiraceae</taxon>
        <taxon>Aureispira</taxon>
        <taxon>environmental samples</taxon>
    </lineage>
</organism>
<dbReference type="EMBL" id="CACVAQ010000088">
    <property type="protein sequence ID" value="CAA6803644.1"/>
    <property type="molecule type" value="Genomic_DNA"/>
</dbReference>
<evidence type="ECO:0000256" key="1">
    <source>
        <dbReference type="SAM" id="SignalP"/>
    </source>
</evidence>
<reference evidence="2" key="1">
    <citation type="submission" date="2020-01" db="EMBL/GenBank/DDBJ databases">
        <authorList>
            <person name="Meier V. D."/>
            <person name="Meier V D."/>
        </authorList>
    </citation>
    <scope>NUCLEOTIDE SEQUENCE</scope>
    <source>
        <strain evidence="2">HLG_WM_MAG_10</strain>
    </source>
</reference>
<gene>
    <name evidence="2" type="ORF">HELGO_WM32782</name>
</gene>
<protein>
    <recommendedName>
        <fullName evidence="3">DUF4856 domain-containing protein</fullName>
    </recommendedName>
</protein>
<feature type="signal peptide" evidence="1">
    <location>
        <begin position="1"/>
        <end position="24"/>
    </location>
</feature>
<dbReference type="AlphaFoldDB" id="A0A6S6SF54"/>
<accession>A0A6S6SF54</accession>
<dbReference type="Pfam" id="PF16148">
    <property type="entry name" value="DUF4856"/>
    <property type="match status" value="1"/>
</dbReference>
<name>A0A6S6SF54_9BACT</name>
<evidence type="ECO:0000313" key="2">
    <source>
        <dbReference type="EMBL" id="CAA6803644.1"/>
    </source>
</evidence>
<sequence>MKFSSNTLLAATAALALGFSSCQPDDEFSYTVPETYSFENVSYSGQSARLDMMAEITSYIKTAHISNASPLDAAKIKDMYGDNTGNHFSTTDLNNSTKQLKSKTLSTAQNSFEAYMDAVALASQSTNMTASNGQAGIGTSTDNAGVTKSYLFNENGIELTQVIEKGLMGACFYYQGTSVYMGAGKMDVNSVDNTIVTDGEGTEMEHHWDEAFGYWGVNKDFPINTTDIRFWGKYTNVHEVVYPLNKKMMDAFIKGRAAISAQDIETRDAQIIILRKNWELVVAATSIYYLNNVKDDLTTDPSAAYHGLSEVFGFISALKFGTGASGITEIQVNTILSDLFGDSDALQANNYTVTLVKIEAAKTALAAIFTDLESVKDSL</sequence>
<keyword evidence="1" id="KW-0732">Signal</keyword>
<dbReference type="InterPro" id="IPR032331">
    <property type="entry name" value="DUF4856"/>
</dbReference>
<feature type="chain" id="PRO_5028026709" description="DUF4856 domain-containing protein" evidence="1">
    <location>
        <begin position="25"/>
        <end position="379"/>
    </location>
</feature>
<proteinExistence type="predicted"/>